<evidence type="ECO:0000259" key="3">
    <source>
        <dbReference type="PROSITE" id="PS51462"/>
    </source>
</evidence>
<dbReference type="InterPro" id="IPR000086">
    <property type="entry name" value="NUDIX_hydrolase_dom"/>
</dbReference>
<keyword evidence="5" id="KW-1185">Reference proteome</keyword>
<comment type="similarity">
    <text evidence="2">Belongs to the Nudix hydrolase family.</text>
</comment>
<comment type="caution">
    <text evidence="4">The sequence shown here is derived from an EMBL/GenBank/DDBJ whole genome shotgun (WGS) entry which is preliminary data.</text>
</comment>
<dbReference type="Proteomes" id="UP000466586">
    <property type="component" value="Unassembled WGS sequence"/>
</dbReference>
<dbReference type="SUPFAM" id="SSF55811">
    <property type="entry name" value="Nudix"/>
    <property type="match status" value="1"/>
</dbReference>
<evidence type="ECO:0000313" key="5">
    <source>
        <dbReference type="Proteomes" id="UP000466586"/>
    </source>
</evidence>
<dbReference type="PANTHER" id="PTHR21340">
    <property type="entry name" value="DIADENOSINE 5,5-P1,P4-TETRAPHOSPHATE PYROPHOSPHOHYDROLASE MUTT"/>
    <property type="match status" value="1"/>
</dbReference>
<dbReference type="InterPro" id="IPR020476">
    <property type="entry name" value="Nudix_hydrolase"/>
</dbReference>
<evidence type="ECO:0000256" key="2">
    <source>
        <dbReference type="RuleBase" id="RU003476"/>
    </source>
</evidence>
<dbReference type="AlphaFoldDB" id="A0A7K1Y7R0"/>
<dbReference type="GO" id="GO:0006754">
    <property type="term" value="P:ATP biosynthetic process"/>
    <property type="evidence" value="ECO:0007669"/>
    <property type="project" value="TreeGrafter"/>
</dbReference>
<dbReference type="RefSeq" id="WP_160843773.1">
    <property type="nucleotide sequence ID" value="NZ_WVHT01000002.1"/>
</dbReference>
<feature type="domain" description="Nudix hydrolase" evidence="3">
    <location>
        <begin position="69"/>
        <end position="198"/>
    </location>
</feature>
<keyword evidence="1 2" id="KW-0378">Hydrolase</keyword>
<accession>A0A7K1Y7R0</accession>
<protein>
    <submittedName>
        <fullName evidence="4">NUDIX domain-containing protein</fullName>
    </submittedName>
</protein>
<organism evidence="4 5">
    <name type="scientific">Hufsiella arboris</name>
    <dbReference type="NCBI Taxonomy" id="2695275"/>
    <lineage>
        <taxon>Bacteria</taxon>
        <taxon>Pseudomonadati</taxon>
        <taxon>Bacteroidota</taxon>
        <taxon>Sphingobacteriia</taxon>
        <taxon>Sphingobacteriales</taxon>
        <taxon>Sphingobacteriaceae</taxon>
        <taxon>Hufsiella</taxon>
    </lineage>
</organism>
<dbReference type="GO" id="GO:0004081">
    <property type="term" value="F:bis(5'-nucleosyl)-tetraphosphatase (asymmetrical) activity"/>
    <property type="evidence" value="ECO:0007669"/>
    <property type="project" value="TreeGrafter"/>
</dbReference>
<dbReference type="InterPro" id="IPR015797">
    <property type="entry name" value="NUDIX_hydrolase-like_dom_sf"/>
</dbReference>
<dbReference type="EMBL" id="WVHT01000002">
    <property type="protein sequence ID" value="MXV50613.1"/>
    <property type="molecule type" value="Genomic_DNA"/>
</dbReference>
<reference evidence="4 5" key="1">
    <citation type="submission" date="2019-11" db="EMBL/GenBank/DDBJ databases">
        <title>Pedobacter sp. HMF7647 Genome sequencing and assembly.</title>
        <authorList>
            <person name="Kang H."/>
            <person name="Kim H."/>
            <person name="Joh K."/>
        </authorList>
    </citation>
    <scope>NUCLEOTIDE SEQUENCE [LARGE SCALE GENOMIC DNA]</scope>
    <source>
        <strain evidence="4 5">HMF7647</strain>
    </source>
</reference>
<dbReference type="Gene3D" id="3.90.79.10">
    <property type="entry name" value="Nucleoside Triphosphate Pyrophosphohydrolase"/>
    <property type="match status" value="1"/>
</dbReference>
<name>A0A7K1Y7R0_9SPHI</name>
<evidence type="ECO:0000313" key="4">
    <source>
        <dbReference type="EMBL" id="MXV50613.1"/>
    </source>
</evidence>
<gene>
    <name evidence="4" type="ORF">GS399_06480</name>
</gene>
<sequence length="202" mass="23077">MYTIYINETVLIITDTKIKTKSKAKQIDHEGFVFPAFYKSVKTGKQSGIFVIKVKNAGQYFKTLKESVRVIKAAGGLVKNEDDKYLFIFRKGVWDLPKGKIDEGEKTKKAAVREVEEECGIHVDEVGQKLCKTWHVYEISKQIVLKKTTWYAMKALNQPNLVPQLEEDITDARWLGKDDFAMVEKNTYPLISGLIGLLKEKV</sequence>
<dbReference type="GO" id="GO:0006167">
    <property type="term" value="P:AMP biosynthetic process"/>
    <property type="evidence" value="ECO:0007669"/>
    <property type="project" value="TreeGrafter"/>
</dbReference>
<evidence type="ECO:0000256" key="1">
    <source>
        <dbReference type="ARBA" id="ARBA00022801"/>
    </source>
</evidence>
<dbReference type="PROSITE" id="PS00893">
    <property type="entry name" value="NUDIX_BOX"/>
    <property type="match status" value="1"/>
</dbReference>
<proteinExistence type="inferred from homology"/>
<dbReference type="PANTHER" id="PTHR21340:SF0">
    <property type="entry name" value="BIS(5'-NUCLEOSYL)-TETRAPHOSPHATASE [ASYMMETRICAL]"/>
    <property type="match status" value="1"/>
</dbReference>
<dbReference type="CDD" id="cd03673">
    <property type="entry name" value="NUDIX_Ap6A_hydrolase"/>
    <property type="match status" value="1"/>
</dbReference>
<dbReference type="Pfam" id="PF00293">
    <property type="entry name" value="NUDIX"/>
    <property type="match status" value="1"/>
</dbReference>
<dbReference type="InterPro" id="IPR051325">
    <property type="entry name" value="Nudix_hydrolase_domain"/>
</dbReference>
<dbReference type="PROSITE" id="PS51462">
    <property type="entry name" value="NUDIX"/>
    <property type="match status" value="1"/>
</dbReference>
<dbReference type="InterPro" id="IPR020084">
    <property type="entry name" value="NUDIX_hydrolase_CS"/>
</dbReference>
<dbReference type="PRINTS" id="PR00502">
    <property type="entry name" value="NUDIXFAMILY"/>
</dbReference>